<keyword evidence="2" id="KW-0732">Signal</keyword>
<dbReference type="Proteomes" id="UP000070260">
    <property type="component" value="Chromosome"/>
</dbReference>
<feature type="compositionally biased region" description="Polar residues" evidence="1">
    <location>
        <begin position="38"/>
        <end position="47"/>
    </location>
</feature>
<dbReference type="EMBL" id="CP010994">
    <property type="protein sequence ID" value="AMN35470.1"/>
    <property type="molecule type" value="Genomic_DNA"/>
</dbReference>
<sequence length="153" mass="16910">MKKIISIFLSLLVVGTLFSGCGSTKNNNNQTEKKNENSIVSGEENSIVSQNELSQDEKAVYKEKAKKALEGLEVNDLTILTQNESKQPIVSVQVVFNGTKEGVNKNEVEKFIKDIKGRIEPVSKLYDISILDKNNQLIAMAGDESKGETTFLE</sequence>
<dbReference type="AlphaFoldDB" id="A0A127EHP9"/>
<organism evidence="3 4">
    <name type="scientific">Clostridium perfringens</name>
    <dbReference type="NCBI Taxonomy" id="1502"/>
    <lineage>
        <taxon>Bacteria</taxon>
        <taxon>Bacillati</taxon>
        <taxon>Bacillota</taxon>
        <taxon>Clostridia</taxon>
        <taxon>Eubacteriales</taxon>
        <taxon>Clostridiaceae</taxon>
        <taxon>Clostridium</taxon>
    </lineage>
</organism>
<reference evidence="3 4" key="1">
    <citation type="journal article" date="2016" name="PLoS ONE">
        <title>Plasmid Characterization and Chromosome Analysis of Two netF+ Clostridium perfringens Isolates Associated with Foal and Canine Necrotizing Enteritis.</title>
        <authorList>
            <person name="Mehdizadeh Gohari I."/>
            <person name="Kropinski A.M."/>
            <person name="Weese S.J."/>
            <person name="Parreira V.R."/>
            <person name="Whitehead A.E."/>
            <person name="Boerlin P."/>
            <person name="Prescott J.F."/>
        </authorList>
    </citation>
    <scope>NUCLEOTIDE SEQUENCE [LARGE SCALE GENOMIC DNA]</scope>
    <source>
        <strain evidence="3 4">JP838</strain>
    </source>
</reference>
<evidence type="ECO:0000313" key="4">
    <source>
        <dbReference type="Proteomes" id="UP000070260"/>
    </source>
</evidence>
<protein>
    <recommendedName>
        <fullName evidence="5">Lipoprotein</fullName>
    </recommendedName>
</protein>
<evidence type="ECO:0000256" key="1">
    <source>
        <dbReference type="SAM" id="MobiDB-lite"/>
    </source>
</evidence>
<feature type="signal peptide" evidence="2">
    <location>
        <begin position="1"/>
        <end position="19"/>
    </location>
</feature>
<feature type="chain" id="PRO_5039309066" description="Lipoprotein" evidence="2">
    <location>
        <begin position="20"/>
        <end position="153"/>
    </location>
</feature>
<evidence type="ECO:0000313" key="3">
    <source>
        <dbReference type="EMBL" id="AMN35470.1"/>
    </source>
</evidence>
<dbReference type="RefSeq" id="WP_061427609.1">
    <property type="nucleotide sequence ID" value="NZ_CATNZO010000001.1"/>
</dbReference>
<gene>
    <name evidence="3" type="ORF">JFP838_06810</name>
</gene>
<evidence type="ECO:0000256" key="2">
    <source>
        <dbReference type="SAM" id="SignalP"/>
    </source>
</evidence>
<accession>A0A127EHP9</accession>
<proteinExistence type="predicted"/>
<name>A0A127EHP9_CLOPF</name>
<dbReference type="PROSITE" id="PS51257">
    <property type="entry name" value="PROKAR_LIPOPROTEIN"/>
    <property type="match status" value="1"/>
</dbReference>
<evidence type="ECO:0008006" key="5">
    <source>
        <dbReference type="Google" id="ProtNLM"/>
    </source>
</evidence>
<dbReference type="PATRIC" id="fig|1502.177.peg.1388"/>
<feature type="region of interest" description="Disordered" evidence="1">
    <location>
        <begin position="24"/>
        <end position="47"/>
    </location>
</feature>